<dbReference type="Proteomes" id="UP001632037">
    <property type="component" value="Unassembled WGS sequence"/>
</dbReference>
<dbReference type="EMBL" id="JBIMZQ010000076">
    <property type="protein sequence ID" value="KAL3656657.1"/>
    <property type="molecule type" value="Genomic_DNA"/>
</dbReference>
<proteinExistence type="predicted"/>
<protein>
    <submittedName>
        <fullName evidence="1">Uncharacterized protein</fullName>
    </submittedName>
</protein>
<dbReference type="AlphaFoldDB" id="A0ABD3EQE0"/>
<sequence length="144" mass="16644">MFQVSCVLWERGFREFVGGSNVSTRVYHTSDSGWIALTFGHRDGQYQDLIMWGQLTDQARAALELADFGDETKVLFNDKHFEASLVEAFPFYIQWGLETRKRKEFAAPEHYCSAERLTMRGSFEPRTYFFKVVTTSMTSEVVLS</sequence>
<keyword evidence="2" id="KW-1185">Reference proteome</keyword>
<dbReference type="Pfam" id="PF05630">
    <property type="entry name" value="NPP1"/>
    <property type="match status" value="1"/>
</dbReference>
<organism evidence="1 2">
    <name type="scientific">Phytophthora oleae</name>
    <dbReference type="NCBI Taxonomy" id="2107226"/>
    <lineage>
        <taxon>Eukaryota</taxon>
        <taxon>Sar</taxon>
        <taxon>Stramenopiles</taxon>
        <taxon>Oomycota</taxon>
        <taxon>Peronosporomycetes</taxon>
        <taxon>Peronosporales</taxon>
        <taxon>Peronosporaceae</taxon>
        <taxon>Phytophthora</taxon>
    </lineage>
</organism>
<accession>A0ABD3EQE0</accession>
<reference evidence="1 2" key="1">
    <citation type="submission" date="2024-09" db="EMBL/GenBank/DDBJ databases">
        <title>Genome sequencing and assembly of Phytophthora oleae, isolate VK10A, causative agent of rot of olive drupes.</title>
        <authorList>
            <person name="Conti Taguali S."/>
            <person name="Riolo M."/>
            <person name="La Spada F."/>
            <person name="Cacciola S.O."/>
            <person name="Dionisio G."/>
        </authorList>
    </citation>
    <scope>NUCLEOTIDE SEQUENCE [LARGE SCALE GENOMIC DNA]</scope>
    <source>
        <strain evidence="1 2">VK10A</strain>
    </source>
</reference>
<gene>
    <name evidence="1" type="ORF">V7S43_018436</name>
</gene>
<comment type="caution">
    <text evidence="1">The sequence shown here is derived from an EMBL/GenBank/DDBJ whole genome shotgun (WGS) entry which is preliminary data.</text>
</comment>
<name>A0ABD3EQE0_9STRA</name>
<evidence type="ECO:0000313" key="2">
    <source>
        <dbReference type="Proteomes" id="UP001632037"/>
    </source>
</evidence>
<dbReference type="InterPro" id="IPR008701">
    <property type="entry name" value="NPP1"/>
</dbReference>
<evidence type="ECO:0000313" key="1">
    <source>
        <dbReference type="EMBL" id="KAL3656657.1"/>
    </source>
</evidence>